<dbReference type="GO" id="GO:0000139">
    <property type="term" value="C:Golgi membrane"/>
    <property type="evidence" value="ECO:0007669"/>
    <property type="project" value="UniProtKB-SubCell"/>
</dbReference>
<sequence length="197" mass="21915">MATPSTQIVDQSPFLSSSSNPIEMQGNITTSSPVHDGSTLDEPVLVTIKRDLSAVLRKFGHALVPRETQTLLKDWDLWGPLMLSTVLAVLLQSNPTKSSSGVQFAEVFSLMAIGYCLLPLLLAGCINNVLLFLPVKSFVILLVRFIIVFVAFSWTIYASMKFLGTTQRPNRKPLVMYPVFLFYFVIAWFILLHAHPA</sequence>
<evidence type="ECO:0000313" key="11">
    <source>
        <dbReference type="EMBL" id="CAF3510005.1"/>
    </source>
</evidence>
<keyword evidence="5 6" id="KW-0472">Membrane</keyword>
<dbReference type="PANTHER" id="PTHR21236:SF1">
    <property type="entry name" value="PROTEIN YIPF6"/>
    <property type="match status" value="1"/>
</dbReference>
<keyword evidence="13" id="KW-1185">Reference proteome</keyword>
<keyword evidence="4 6" id="KW-1133">Transmembrane helix</keyword>
<dbReference type="EMBL" id="CAJOBA010000164">
    <property type="protein sequence ID" value="CAF3510005.1"/>
    <property type="molecule type" value="Genomic_DNA"/>
</dbReference>
<feature type="transmembrane region" description="Helical" evidence="6">
    <location>
        <begin position="77"/>
        <end position="95"/>
    </location>
</feature>
<dbReference type="Proteomes" id="UP000663829">
    <property type="component" value="Unassembled WGS sequence"/>
</dbReference>
<dbReference type="GO" id="GO:0006888">
    <property type="term" value="P:endoplasmic reticulum to Golgi vesicle-mediated transport"/>
    <property type="evidence" value="ECO:0007669"/>
    <property type="project" value="InterPro"/>
</dbReference>
<dbReference type="EMBL" id="CAJNOK010000164">
    <property type="protein sequence ID" value="CAF0733779.1"/>
    <property type="molecule type" value="Genomic_DNA"/>
</dbReference>
<dbReference type="OrthoDB" id="411251at2759"/>
<gene>
    <name evidence="10" type="ORF">GPM918_LOCUS2719</name>
    <name evidence="9" type="ORF">OVA965_LOCUS995</name>
    <name evidence="12" type="ORF">SRO942_LOCUS2719</name>
    <name evidence="11" type="ORF">TMI583_LOCUS996</name>
</gene>
<feature type="transmembrane region" description="Helical" evidence="6">
    <location>
        <begin position="175"/>
        <end position="194"/>
    </location>
</feature>
<dbReference type="PANTHER" id="PTHR21236">
    <property type="entry name" value="GOLGI MEMBRANE PROTEIN YIP1"/>
    <property type="match status" value="1"/>
</dbReference>
<comment type="caution">
    <text evidence="6">Lacks conserved residue(s) required for the propagation of feature annotation.</text>
</comment>
<dbReference type="Proteomes" id="UP000682733">
    <property type="component" value="Unassembled WGS sequence"/>
</dbReference>
<feature type="transmembrane region" description="Helical" evidence="6">
    <location>
        <begin position="107"/>
        <end position="132"/>
    </location>
</feature>
<name>A0A813RUA2_9BILA</name>
<evidence type="ECO:0000313" key="13">
    <source>
        <dbReference type="Proteomes" id="UP000663829"/>
    </source>
</evidence>
<evidence type="ECO:0000313" key="9">
    <source>
        <dbReference type="EMBL" id="CAF0733779.1"/>
    </source>
</evidence>
<evidence type="ECO:0000256" key="4">
    <source>
        <dbReference type="ARBA" id="ARBA00022989"/>
    </source>
</evidence>
<evidence type="ECO:0000256" key="6">
    <source>
        <dbReference type="RuleBase" id="RU361264"/>
    </source>
</evidence>
<dbReference type="GO" id="GO:0005802">
    <property type="term" value="C:trans-Golgi network"/>
    <property type="evidence" value="ECO:0007669"/>
    <property type="project" value="TreeGrafter"/>
</dbReference>
<evidence type="ECO:0000313" key="12">
    <source>
        <dbReference type="EMBL" id="CAF3569441.1"/>
    </source>
</evidence>
<protein>
    <recommendedName>
        <fullName evidence="6">Protein YIPF</fullName>
    </recommendedName>
</protein>
<feature type="domain" description="Yip1" evidence="8">
    <location>
        <begin position="110"/>
        <end position="189"/>
    </location>
</feature>
<dbReference type="InterPro" id="IPR045231">
    <property type="entry name" value="Yip1/4-like"/>
</dbReference>
<dbReference type="AlphaFoldDB" id="A0A813RUA2"/>
<evidence type="ECO:0000313" key="10">
    <source>
        <dbReference type="EMBL" id="CAF0785719.1"/>
    </source>
</evidence>
<evidence type="ECO:0000256" key="5">
    <source>
        <dbReference type="ARBA" id="ARBA00023136"/>
    </source>
</evidence>
<evidence type="ECO:0000256" key="7">
    <source>
        <dbReference type="SAM" id="MobiDB-lite"/>
    </source>
</evidence>
<comment type="subcellular location">
    <subcellularLocation>
        <location evidence="6">Golgi apparatus membrane</location>
        <topology evidence="6">Multi-pass membrane protein</topology>
    </subcellularLocation>
    <subcellularLocation>
        <location evidence="1">Membrane</location>
        <topology evidence="1">Multi-pass membrane protein</topology>
    </subcellularLocation>
</comment>
<proteinExistence type="inferred from homology"/>
<dbReference type="Proteomes" id="UP000681722">
    <property type="component" value="Unassembled WGS sequence"/>
</dbReference>
<comment type="similarity">
    <text evidence="2 6">Belongs to the YIP1 family.</text>
</comment>
<dbReference type="Proteomes" id="UP000677228">
    <property type="component" value="Unassembled WGS sequence"/>
</dbReference>
<dbReference type="Pfam" id="PF04893">
    <property type="entry name" value="Yip1"/>
    <property type="match status" value="1"/>
</dbReference>
<evidence type="ECO:0000256" key="2">
    <source>
        <dbReference type="ARBA" id="ARBA00010596"/>
    </source>
</evidence>
<feature type="transmembrane region" description="Helical" evidence="6">
    <location>
        <begin position="138"/>
        <end position="163"/>
    </location>
</feature>
<evidence type="ECO:0000259" key="8">
    <source>
        <dbReference type="Pfam" id="PF04893"/>
    </source>
</evidence>
<organism evidence="10 13">
    <name type="scientific">Didymodactylos carnosus</name>
    <dbReference type="NCBI Taxonomy" id="1234261"/>
    <lineage>
        <taxon>Eukaryota</taxon>
        <taxon>Metazoa</taxon>
        <taxon>Spiralia</taxon>
        <taxon>Gnathifera</taxon>
        <taxon>Rotifera</taxon>
        <taxon>Eurotatoria</taxon>
        <taxon>Bdelloidea</taxon>
        <taxon>Philodinida</taxon>
        <taxon>Philodinidae</taxon>
        <taxon>Didymodactylos</taxon>
    </lineage>
</organism>
<reference evidence="10" key="1">
    <citation type="submission" date="2021-02" db="EMBL/GenBank/DDBJ databases">
        <authorList>
            <person name="Nowell W R."/>
        </authorList>
    </citation>
    <scope>NUCLEOTIDE SEQUENCE</scope>
</reference>
<dbReference type="EMBL" id="CAJOBC010000309">
    <property type="protein sequence ID" value="CAF3569441.1"/>
    <property type="molecule type" value="Genomic_DNA"/>
</dbReference>
<comment type="caution">
    <text evidence="10">The sequence shown here is derived from an EMBL/GenBank/DDBJ whole genome shotgun (WGS) entry which is preliminary data.</text>
</comment>
<accession>A0A813RUA2</accession>
<keyword evidence="3 6" id="KW-0812">Transmembrane</keyword>
<dbReference type="InterPro" id="IPR006977">
    <property type="entry name" value="Yip1_dom"/>
</dbReference>
<feature type="region of interest" description="Disordered" evidence="7">
    <location>
        <begin position="1"/>
        <end position="20"/>
    </location>
</feature>
<evidence type="ECO:0000256" key="3">
    <source>
        <dbReference type="ARBA" id="ARBA00022692"/>
    </source>
</evidence>
<evidence type="ECO:0000256" key="1">
    <source>
        <dbReference type="ARBA" id="ARBA00004141"/>
    </source>
</evidence>
<dbReference type="EMBL" id="CAJNOQ010000309">
    <property type="protein sequence ID" value="CAF0785719.1"/>
    <property type="molecule type" value="Genomic_DNA"/>
</dbReference>